<dbReference type="Proteomes" id="UP000688947">
    <property type="component" value="Unassembled WGS sequence"/>
</dbReference>
<proteinExistence type="predicted"/>
<reference evidence="1" key="1">
    <citation type="submission" date="2021-01" db="EMBL/GenBank/DDBJ databases">
        <title>Phytophthora aleatoria, a newly-described species from Pinus radiata is distinct from Phytophthora cactorum isolates based on comparative genomics.</title>
        <authorList>
            <person name="Mcdougal R."/>
            <person name="Panda P."/>
            <person name="Williams N."/>
            <person name="Studholme D.J."/>
        </authorList>
    </citation>
    <scope>NUCLEOTIDE SEQUENCE</scope>
    <source>
        <strain evidence="1">NZFS 3830</strain>
    </source>
</reference>
<dbReference type="AlphaFoldDB" id="A0A8T1UMY9"/>
<organism evidence="1 2">
    <name type="scientific">Phytophthora cactorum</name>
    <dbReference type="NCBI Taxonomy" id="29920"/>
    <lineage>
        <taxon>Eukaryota</taxon>
        <taxon>Sar</taxon>
        <taxon>Stramenopiles</taxon>
        <taxon>Oomycota</taxon>
        <taxon>Peronosporomycetes</taxon>
        <taxon>Peronosporales</taxon>
        <taxon>Peronosporaceae</taxon>
        <taxon>Phytophthora</taxon>
    </lineage>
</organism>
<gene>
    <name evidence="1" type="ORF">JG687_00006322</name>
</gene>
<sequence length="218" mass="24813">MYLRGISRYMVWLFQNKRSLLSDELLEVVGNNEEAYREHKEAGVGPLKKDAGLKRTVARHNHDSDENLTEGEDPFPFSLLCSLCQSMMEHGSDDHISWEQDSLTIRFGHMKNDQDGTRSRDARHIYANPFLPEICPIFSLAIYAAVFGLGNSKLYRYGAAGDRIVGRYVAGLPFEETGFEVLPPFFPDIDDSIHNAIHRCISNITSRLLRAGRFYLAR</sequence>
<evidence type="ECO:0000313" key="2">
    <source>
        <dbReference type="Proteomes" id="UP000688947"/>
    </source>
</evidence>
<dbReference type="VEuPathDB" id="FungiDB:PC110_g8936"/>
<evidence type="ECO:0000313" key="1">
    <source>
        <dbReference type="EMBL" id="KAG6963843.1"/>
    </source>
</evidence>
<dbReference type="OrthoDB" id="128525at2759"/>
<name>A0A8T1UMY9_9STRA</name>
<accession>A0A8T1UMY9</accession>
<dbReference type="EMBL" id="JAENGZ010000256">
    <property type="protein sequence ID" value="KAG6963843.1"/>
    <property type="molecule type" value="Genomic_DNA"/>
</dbReference>
<comment type="caution">
    <text evidence="1">The sequence shown here is derived from an EMBL/GenBank/DDBJ whole genome shotgun (WGS) entry which is preliminary data.</text>
</comment>
<protein>
    <submittedName>
        <fullName evidence="1">Uncharacterized protein</fullName>
    </submittedName>
</protein>